<accession>A0A2G9WST6</accession>
<dbReference type="InterPro" id="IPR015424">
    <property type="entry name" value="PyrdxlP-dep_Trfase"/>
</dbReference>
<evidence type="ECO:0000256" key="6">
    <source>
        <dbReference type="ARBA" id="ARBA00022898"/>
    </source>
</evidence>
<dbReference type="Proteomes" id="UP000231070">
    <property type="component" value="Unassembled WGS sequence"/>
</dbReference>
<protein>
    <recommendedName>
        <fullName evidence="3">aspartate transaminase</fullName>
        <ecNumber evidence="3">2.6.1.1</ecNumber>
    </recommendedName>
</protein>
<dbReference type="InterPro" id="IPR004839">
    <property type="entry name" value="Aminotransferase_I/II_large"/>
</dbReference>
<dbReference type="EMBL" id="NQVN01000015">
    <property type="protein sequence ID" value="PIO97781.1"/>
    <property type="molecule type" value="Genomic_DNA"/>
</dbReference>
<evidence type="ECO:0000256" key="7">
    <source>
        <dbReference type="ARBA" id="ARBA00049185"/>
    </source>
</evidence>
<dbReference type="GO" id="GO:0030170">
    <property type="term" value="F:pyridoxal phosphate binding"/>
    <property type="evidence" value="ECO:0007669"/>
    <property type="project" value="InterPro"/>
</dbReference>
<name>A0A2G9WST6_9HYPH</name>
<evidence type="ECO:0000313" key="10">
    <source>
        <dbReference type="Proteomes" id="UP000231070"/>
    </source>
</evidence>
<comment type="cofactor">
    <cofactor evidence="1">
        <name>pyridoxal 5'-phosphate</name>
        <dbReference type="ChEBI" id="CHEBI:597326"/>
    </cofactor>
</comment>
<comment type="catalytic activity">
    <reaction evidence="7">
        <text>L-aspartate + 2-oxoglutarate = oxaloacetate + L-glutamate</text>
        <dbReference type="Rhea" id="RHEA:21824"/>
        <dbReference type="ChEBI" id="CHEBI:16452"/>
        <dbReference type="ChEBI" id="CHEBI:16810"/>
        <dbReference type="ChEBI" id="CHEBI:29985"/>
        <dbReference type="ChEBI" id="CHEBI:29991"/>
        <dbReference type="EC" id="2.6.1.1"/>
    </reaction>
</comment>
<dbReference type="PANTHER" id="PTHR46383:SF2">
    <property type="entry name" value="AMINOTRANSFERASE"/>
    <property type="match status" value="1"/>
</dbReference>
<gene>
    <name evidence="9" type="ORF">CJ014_18710</name>
</gene>
<dbReference type="InterPro" id="IPR015421">
    <property type="entry name" value="PyrdxlP-dep_Trfase_major"/>
</dbReference>
<reference evidence="9 10" key="1">
    <citation type="submission" date="2017-08" db="EMBL/GenBank/DDBJ databases">
        <title>Pleomorphomonas carboxidotrophicus sp. nov., a new mesophilic hydrogenogenic carboxidotroph.</title>
        <authorList>
            <person name="Esquivel-Elizondo S."/>
            <person name="Krajmalnik-Brown R."/>
            <person name="Maldonado J."/>
        </authorList>
    </citation>
    <scope>NUCLEOTIDE SEQUENCE [LARGE SCALE GENOMIC DNA]</scope>
    <source>
        <strain evidence="9 10">SVCO-16</strain>
    </source>
</reference>
<dbReference type="Gene3D" id="3.40.640.10">
    <property type="entry name" value="Type I PLP-dependent aspartate aminotransferase-like (Major domain)"/>
    <property type="match status" value="1"/>
</dbReference>
<evidence type="ECO:0000256" key="1">
    <source>
        <dbReference type="ARBA" id="ARBA00001933"/>
    </source>
</evidence>
<organism evidence="9 10">
    <name type="scientific">Pleomorphomonas carboxyditropha</name>
    <dbReference type="NCBI Taxonomy" id="2023338"/>
    <lineage>
        <taxon>Bacteria</taxon>
        <taxon>Pseudomonadati</taxon>
        <taxon>Pseudomonadota</taxon>
        <taxon>Alphaproteobacteria</taxon>
        <taxon>Hyphomicrobiales</taxon>
        <taxon>Pleomorphomonadaceae</taxon>
        <taxon>Pleomorphomonas</taxon>
    </lineage>
</organism>
<keyword evidence="6" id="KW-0663">Pyridoxal phosphate</keyword>
<dbReference type="AlphaFoldDB" id="A0A2G9WST6"/>
<dbReference type="GO" id="GO:0006520">
    <property type="term" value="P:amino acid metabolic process"/>
    <property type="evidence" value="ECO:0007669"/>
    <property type="project" value="InterPro"/>
</dbReference>
<keyword evidence="4" id="KW-0032">Aminotransferase</keyword>
<dbReference type="OrthoDB" id="9763453at2"/>
<keyword evidence="10" id="KW-1185">Reference proteome</keyword>
<sequence>MVSRRSDVAPFLAMDVLSDANRLARDGRDIIHMELGEPGAPVPAAVRTAAEAALARGRVGYTEALGIPELRARIARLYADRYGVDVPAGRVAVTGGSSGAFNLAFLAMFDVGDRVGLPTPGYPAYRNILTALGLEVVEIPTTAEARWQASAAAIEKAHSERPLAGVVVASPNNPSGTTMTRDSLKSLVAACRDMKVALVMDEIYHGLIYDGDEVTALEFSDDAVVVNSFSKYFCMTGWRVGWMVLPDRLVRPVERLAQNLFISPSELSQRAALGAFEADEELEAVKAGYAASRRLLLEHMPKIGLGRFLPVDGAFYVYADVSRYTNDSLDFCRRMLHEAGIAATPGLDFDTGRGSSYVRFSFAGRTEAIAAACERLGGWLR</sequence>
<evidence type="ECO:0000256" key="3">
    <source>
        <dbReference type="ARBA" id="ARBA00012753"/>
    </source>
</evidence>
<feature type="domain" description="Aminotransferase class I/classII large" evidence="8">
    <location>
        <begin position="36"/>
        <end position="376"/>
    </location>
</feature>
<dbReference type="EC" id="2.6.1.1" evidence="3"/>
<dbReference type="PANTHER" id="PTHR46383">
    <property type="entry name" value="ASPARTATE AMINOTRANSFERASE"/>
    <property type="match status" value="1"/>
</dbReference>
<keyword evidence="5" id="KW-0808">Transferase</keyword>
<dbReference type="Pfam" id="PF00155">
    <property type="entry name" value="Aminotran_1_2"/>
    <property type="match status" value="1"/>
</dbReference>
<evidence type="ECO:0000256" key="5">
    <source>
        <dbReference type="ARBA" id="ARBA00022679"/>
    </source>
</evidence>
<dbReference type="InterPro" id="IPR050596">
    <property type="entry name" value="AspAT/PAT-like"/>
</dbReference>
<dbReference type="PRINTS" id="PR00753">
    <property type="entry name" value="ACCSYNTHASE"/>
</dbReference>
<evidence type="ECO:0000256" key="4">
    <source>
        <dbReference type="ARBA" id="ARBA00022576"/>
    </source>
</evidence>
<evidence type="ECO:0000259" key="8">
    <source>
        <dbReference type="Pfam" id="PF00155"/>
    </source>
</evidence>
<evidence type="ECO:0000256" key="2">
    <source>
        <dbReference type="ARBA" id="ARBA00007441"/>
    </source>
</evidence>
<dbReference type="CDD" id="cd00609">
    <property type="entry name" value="AAT_like"/>
    <property type="match status" value="1"/>
</dbReference>
<dbReference type="SUPFAM" id="SSF53383">
    <property type="entry name" value="PLP-dependent transferases"/>
    <property type="match status" value="1"/>
</dbReference>
<comment type="similarity">
    <text evidence="2">Belongs to the class-I pyridoxal-phosphate-dependent aminotransferase family.</text>
</comment>
<proteinExistence type="inferred from homology"/>
<comment type="caution">
    <text evidence="9">The sequence shown here is derived from an EMBL/GenBank/DDBJ whole genome shotgun (WGS) entry which is preliminary data.</text>
</comment>
<evidence type="ECO:0000313" key="9">
    <source>
        <dbReference type="EMBL" id="PIO97781.1"/>
    </source>
</evidence>
<dbReference type="GO" id="GO:0004069">
    <property type="term" value="F:L-aspartate:2-oxoglutarate aminotransferase activity"/>
    <property type="evidence" value="ECO:0007669"/>
    <property type="project" value="UniProtKB-EC"/>
</dbReference>